<organism evidence="2 3">
    <name type="scientific">Steinernema hermaphroditum</name>
    <dbReference type="NCBI Taxonomy" id="289476"/>
    <lineage>
        <taxon>Eukaryota</taxon>
        <taxon>Metazoa</taxon>
        <taxon>Ecdysozoa</taxon>
        <taxon>Nematoda</taxon>
        <taxon>Chromadorea</taxon>
        <taxon>Rhabditida</taxon>
        <taxon>Tylenchina</taxon>
        <taxon>Panagrolaimomorpha</taxon>
        <taxon>Strongyloidoidea</taxon>
        <taxon>Steinernematidae</taxon>
        <taxon>Steinernema</taxon>
    </lineage>
</organism>
<evidence type="ECO:0000313" key="2">
    <source>
        <dbReference type="EMBL" id="KAK0418922.1"/>
    </source>
</evidence>
<keyword evidence="3" id="KW-1185">Reference proteome</keyword>
<comment type="caution">
    <text evidence="2">The sequence shown here is derived from an EMBL/GenBank/DDBJ whole genome shotgun (WGS) entry which is preliminary data.</text>
</comment>
<proteinExistence type="predicted"/>
<accession>A0AA39M2Y3</accession>
<keyword evidence="1" id="KW-1133">Transmembrane helix</keyword>
<sequence>MSDFDTIVPDNSTLRSTMSPREIQMMAQEHVKKQILVAGGLILFFVFILVVLSAYIEGKRCCKERREKLAQTQNVEMNNLLLKDAEAGGTPKGIEKQ</sequence>
<feature type="transmembrane region" description="Helical" evidence="1">
    <location>
        <begin position="35"/>
        <end position="56"/>
    </location>
</feature>
<name>A0AA39M2Y3_9BILA</name>
<evidence type="ECO:0000313" key="3">
    <source>
        <dbReference type="Proteomes" id="UP001175271"/>
    </source>
</evidence>
<dbReference type="AlphaFoldDB" id="A0AA39M2Y3"/>
<keyword evidence="1" id="KW-0812">Transmembrane</keyword>
<keyword evidence="1" id="KW-0472">Membrane</keyword>
<dbReference type="EMBL" id="JAUCMV010000002">
    <property type="protein sequence ID" value="KAK0418922.1"/>
    <property type="molecule type" value="Genomic_DNA"/>
</dbReference>
<dbReference type="Proteomes" id="UP001175271">
    <property type="component" value="Unassembled WGS sequence"/>
</dbReference>
<gene>
    <name evidence="2" type="ORF">QR680_013853</name>
</gene>
<evidence type="ECO:0000256" key="1">
    <source>
        <dbReference type="SAM" id="Phobius"/>
    </source>
</evidence>
<reference evidence="2" key="1">
    <citation type="submission" date="2023-06" db="EMBL/GenBank/DDBJ databases">
        <title>Genomic analysis of the entomopathogenic nematode Steinernema hermaphroditum.</title>
        <authorList>
            <person name="Schwarz E.M."/>
            <person name="Heppert J.K."/>
            <person name="Baniya A."/>
            <person name="Schwartz H.T."/>
            <person name="Tan C.-H."/>
            <person name="Antoshechkin I."/>
            <person name="Sternberg P.W."/>
            <person name="Goodrich-Blair H."/>
            <person name="Dillman A.R."/>
        </authorList>
    </citation>
    <scope>NUCLEOTIDE SEQUENCE</scope>
    <source>
        <strain evidence="2">PS9179</strain>
        <tissue evidence="2">Whole animal</tissue>
    </source>
</reference>
<protein>
    <submittedName>
        <fullName evidence="2">Uncharacterized protein</fullName>
    </submittedName>
</protein>